<name>A0A6J4P9A4_9BACT</name>
<evidence type="ECO:0000256" key="3">
    <source>
        <dbReference type="ARBA" id="ARBA00022989"/>
    </source>
</evidence>
<evidence type="ECO:0000313" key="6">
    <source>
        <dbReference type="EMBL" id="CAA9403941.1"/>
    </source>
</evidence>
<feature type="transmembrane region" description="Helical" evidence="5">
    <location>
        <begin position="67"/>
        <end position="100"/>
    </location>
</feature>
<evidence type="ECO:0000256" key="4">
    <source>
        <dbReference type="ARBA" id="ARBA00023136"/>
    </source>
</evidence>
<comment type="subcellular location">
    <subcellularLocation>
        <location evidence="1">Membrane</location>
        <topology evidence="1">Multi-pass membrane protein</topology>
    </subcellularLocation>
</comment>
<sequence length="125" mass="13977">MNYNMQYQPPQYLQTPEQKQMGLFLHLSQLLNIIIPLGGVVLPVILWQTQKDKMPALDAHGKMVANWLISSAIYFVVSLVLTIVLIGILGLVTVGIMSVVFPIIGAIKANNGELWEYPLTIKFLK</sequence>
<protein>
    <recommendedName>
        <fullName evidence="7">DUF4870 domain-containing protein</fullName>
    </recommendedName>
</protein>
<evidence type="ECO:0000256" key="5">
    <source>
        <dbReference type="SAM" id="Phobius"/>
    </source>
</evidence>
<dbReference type="Pfam" id="PF09685">
    <property type="entry name" value="MamF_MmsF"/>
    <property type="match status" value="1"/>
</dbReference>
<evidence type="ECO:0000256" key="1">
    <source>
        <dbReference type="ARBA" id="ARBA00004141"/>
    </source>
</evidence>
<evidence type="ECO:0008006" key="7">
    <source>
        <dbReference type="Google" id="ProtNLM"/>
    </source>
</evidence>
<dbReference type="InterPro" id="IPR019109">
    <property type="entry name" value="MamF_MmsF"/>
</dbReference>
<organism evidence="6">
    <name type="scientific">uncultured Pyrinomonadaceae bacterium</name>
    <dbReference type="NCBI Taxonomy" id="2283094"/>
    <lineage>
        <taxon>Bacteria</taxon>
        <taxon>Pseudomonadati</taxon>
        <taxon>Acidobacteriota</taxon>
        <taxon>Blastocatellia</taxon>
        <taxon>Blastocatellales</taxon>
        <taxon>Pyrinomonadaceae</taxon>
        <taxon>environmental samples</taxon>
    </lineage>
</organism>
<accession>A0A6J4P9A4</accession>
<evidence type="ECO:0000256" key="2">
    <source>
        <dbReference type="ARBA" id="ARBA00022692"/>
    </source>
</evidence>
<dbReference type="AlphaFoldDB" id="A0A6J4P9A4"/>
<dbReference type="EMBL" id="CADCUR010000154">
    <property type="protein sequence ID" value="CAA9403941.1"/>
    <property type="molecule type" value="Genomic_DNA"/>
</dbReference>
<gene>
    <name evidence="6" type="ORF">AVDCRST_MAG74-1822</name>
</gene>
<keyword evidence="4 5" id="KW-0472">Membrane</keyword>
<reference evidence="6" key="1">
    <citation type="submission" date="2020-02" db="EMBL/GenBank/DDBJ databases">
        <authorList>
            <person name="Meier V. D."/>
        </authorList>
    </citation>
    <scope>NUCLEOTIDE SEQUENCE</scope>
    <source>
        <strain evidence="6">AVDCRST_MAG74</strain>
    </source>
</reference>
<keyword evidence="2 5" id="KW-0812">Transmembrane</keyword>
<keyword evidence="3 5" id="KW-1133">Transmembrane helix</keyword>
<proteinExistence type="predicted"/>
<feature type="transmembrane region" description="Helical" evidence="5">
    <location>
        <begin position="21"/>
        <end position="47"/>
    </location>
</feature>